<dbReference type="EMBL" id="CAJMWX010001739">
    <property type="protein sequence ID" value="CAE6503795.1"/>
    <property type="molecule type" value="Genomic_DNA"/>
</dbReference>
<accession>A0A8H3CXN5</accession>
<dbReference type="InterPro" id="IPR014720">
    <property type="entry name" value="dsRBD_dom"/>
</dbReference>
<dbReference type="SUPFAM" id="SSF69065">
    <property type="entry name" value="RNase III domain-like"/>
    <property type="match status" value="1"/>
</dbReference>
<dbReference type="Proteomes" id="UP000663888">
    <property type="component" value="Unassembled WGS sequence"/>
</dbReference>
<evidence type="ECO:0000313" key="6">
    <source>
        <dbReference type="Proteomes" id="UP000663888"/>
    </source>
</evidence>
<evidence type="ECO:0000256" key="3">
    <source>
        <dbReference type="SAM" id="MobiDB-lite"/>
    </source>
</evidence>
<protein>
    <recommendedName>
        <fullName evidence="4">DRBM domain-containing protein</fullName>
    </recommendedName>
</protein>
<dbReference type="GO" id="GO:0004525">
    <property type="term" value="F:ribonuclease III activity"/>
    <property type="evidence" value="ECO:0007669"/>
    <property type="project" value="InterPro"/>
</dbReference>
<dbReference type="Gene3D" id="3.30.160.20">
    <property type="match status" value="1"/>
</dbReference>
<dbReference type="CDD" id="cd00048">
    <property type="entry name" value="DSRM_SF"/>
    <property type="match status" value="1"/>
</dbReference>
<keyword evidence="1 2" id="KW-0694">RNA-binding</keyword>
<reference evidence="5" key="1">
    <citation type="submission" date="2021-01" db="EMBL/GenBank/DDBJ databases">
        <authorList>
            <person name="Kaushik A."/>
        </authorList>
    </citation>
    <scope>NUCLEOTIDE SEQUENCE</scope>
    <source>
        <strain evidence="5">AG4-R118</strain>
    </source>
</reference>
<evidence type="ECO:0000256" key="2">
    <source>
        <dbReference type="PROSITE-ProRule" id="PRU00266"/>
    </source>
</evidence>
<sequence length="244" mass="26766">MTDPAVLPPLPLIHSTPLRKQVFTDISVYRLASDASPQELDRVENTDNNRLSFLGRATLEYALATSTTHSFPDQARKFDDGLAECAHAYDILKLLNIAWTGFPAAAKEATRLMEAYTGALVLESERDGTQFAESLARCIFKLDAPNPPRPQTPPPPPSAPVPPAHAPTGLLHDLAKQHSLQLVWEDRSNGPKHAQEWVSDVTLKDTKSDRLWPCVARGVGVSKKLARADAASKVLSMWGELGFR</sequence>
<organism evidence="5 6">
    <name type="scientific">Rhizoctonia solani</name>
    <dbReference type="NCBI Taxonomy" id="456999"/>
    <lineage>
        <taxon>Eukaryota</taxon>
        <taxon>Fungi</taxon>
        <taxon>Dikarya</taxon>
        <taxon>Basidiomycota</taxon>
        <taxon>Agaricomycotina</taxon>
        <taxon>Agaricomycetes</taxon>
        <taxon>Cantharellales</taxon>
        <taxon>Ceratobasidiaceae</taxon>
        <taxon>Rhizoctonia</taxon>
    </lineage>
</organism>
<dbReference type="AlphaFoldDB" id="A0A8H3CXN5"/>
<dbReference type="SUPFAM" id="SSF54768">
    <property type="entry name" value="dsRNA-binding domain-like"/>
    <property type="match status" value="1"/>
</dbReference>
<dbReference type="GO" id="GO:0006396">
    <property type="term" value="P:RNA processing"/>
    <property type="evidence" value="ECO:0007669"/>
    <property type="project" value="InterPro"/>
</dbReference>
<dbReference type="Gene3D" id="1.10.1520.10">
    <property type="entry name" value="Ribonuclease III domain"/>
    <property type="match status" value="1"/>
</dbReference>
<proteinExistence type="predicted"/>
<feature type="compositionally biased region" description="Pro residues" evidence="3">
    <location>
        <begin position="145"/>
        <end position="165"/>
    </location>
</feature>
<dbReference type="PROSITE" id="PS50137">
    <property type="entry name" value="DS_RBD"/>
    <property type="match status" value="1"/>
</dbReference>
<evidence type="ECO:0000259" key="4">
    <source>
        <dbReference type="PROSITE" id="PS50137"/>
    </source>
</evidence>
<evidence type="ECO:0000313" key="5">
    <source>
        <dbReference type="EMBL" id="CAE6503795.1"/>
    </source>
</evidence>
<gene>
    <name evidence="5" type="ORF">RDB_LOCUS157032</name>
</gene>
<dbReference type="InterPro" id="IPR036389">
    <property type="entry name" value="RNase_III_sf"/>
</dbReference>
<dbReference type="GO" id="GO:0003723">
    <property type="term" value="F:RNA binding"/>
    <property type="evidence" value="ECO:0007669"/>
    <property type="project" value="UniProtKB-UniRule"/>
</dbReference>
<feature type="region of interest" description="Disordered" evidence="3">
    <location>
        <begin position="142"/>
        <end position="168"/>
    </location>
</feature>
<comment type="caution">
    <text evidence="5">The sequence shown here is derived from an EMBL/GenBank/DDBJ whole genome shotgun (WGS) entry which is preliminary data.</text>
</comment>
<feature type="domain" description="DRBM" evidence="4">
    <location>
        <begin position="166"/>
        <end position="240"/>
    </location>
</feature>
<name>A0A8H3CXN5_9AGAM</name>
<dbReference type="SMART" id="SM00358">
    <property type="entry name" value="DSRM"/>
    <property type="match status" value="1"/>
</dbReference>
<evidence type="ECO:0000256" key="1">
    <source>
        <dbReference type="ARBA" id="ARBA00022884"/>
    </source>
</evidence>